<dbReference type="GO" id="GO:0005802">
    <property type="term" value="C:trans-Golgi network"/>
    <property type="evidence" value="ECO:0007669"/>
    <property type="project" value="TreeGrafter"/>
</dbReference>
<feature type="region of interest" description="Disordered" evidence="5">
    <location>
        <begin position="328"/>
        <end position="512"/>
    </location>
</feature>
<feature type="region of interest" description="Disordered" evidence="5">
    <location>
        <begin position="624"/>
        <end position="671"/>
    </location>
</feature>
<reference evidence="6" key="1">
    <citation type="submission" date="2021-09" db="EMBL/GenBank/DDBJ databases">
        <title>The genome of Mauremys mutica provides insights into the evolution of semi-aquatic lifestyle.</title>
        <authorList>
            <person name="Gong S."/>
            <person name="Gao Y."/>
        </authorList>
    </citation>
    <scope>NUCLEOTIDE SEQUENCE</scope>
    <source>
        <strain evidence="6">MM-2020</strain>
        <tissue evidence="6">Muscle</tissue>
    </source>
</reference>
<feature type="compositionally biased region" description="Low complexity" evidence="5">
    <location>
        <begin position="344"/>
        <end position="369"/>
    </location>
</feature>
<dbReference type="EMBL" id="JAHDVG010000486">
    <property type="protein sequence ID" value="KAH1167247.1"/>
    <property type="molecule type" value="Genomic_DNA"/>
</dbReference>
<feature type="region of interest" description="Disordered" evidence="5">
    <location>
        <begin position="162"/>
        <end position="208"/>
    </location>
</feature>
<evidence type="ECO:0000256" key="5">
    <source>
        <dbReference type="SAM" id="MobiDB-lite"/>
    </source>
</evidence>
<keyword evidence="7" id="KW-1185">Reference proteome</keyword>
<keyword evidence="2" id="KW-0597">Phosphoprotein</keyword>
<evidence type="ECO:0000256" key="4">
    <source>
        <dbReference type="SAM" id="Coils"/>
    </source>
</evidence>
<feature type="compositionally biased region" description="Basic and acidic residues" evidence="5">
    <location>
        <begin position="372"/>
        <end position="384"/>
    </location>
</feature>
<keyword evidence="4" id="KW-0175">Coiled coil</keyword>
<gene>
    <name evidence="6" type="ORF">KIL84_002730</name>
</gene>
<feature type="compositionally biased region" description="Polar residues" evidence="5">
    <location>
        <begin position="632"/>
        <end position="660"/>
    </location>
</feature>
<organism evidence="6 7">
    <name type="scientific">Mauremys mutica</name>
    <name type="common">yellowpond turtle</name>
    <dbReference type="NCBI Taxonomy" id="74926"/>
    <lineage>
        <taxon>Eukaryota</taxon>
        <taxon>Metazoa</taxon>
        <taxon>Chordata</taxon>
        <taxon>Craniata</taxon>
        <taxon>Vertebrata</taxon>
        <taxon>Euteleostomi</taxon>
        <taxon>Archelosauria</taxon>
        <taxon>Testudinata</taxon>
        <taxon>Testudines</taxon>
        <taxon>Cryptodira</taxon>
        <taxon>Durocryptodira</taxon>
        <taxon>Testudinoidea</taxon>
        <taxon>Geoemydidae</taxon>
        <taxon>Geoemydinae</taxon>
        <taxon>Mauremys</taxon>
    </lineage>
</organism>
<comment type="caution">
    <text evidence="6">The sequence shown here is derived from an EMBL/GenBank/DDBJ whole genome shotgun (WGS) entry which is preliminary data.</text>
</comment>
<dbReference type="InterPro" id="IPR043441">
    <property type="entry name" value="Tjap1/BEGAIN"/>
</dbReference>
<dbReference type="GO" id="GO:0016020">
    <property type="term" value="C:membrane"/>
    <property type="evidence" value="ECO:0007669"/>
    <property type="project" value="UniProtKB-SubCell"/>
</dbReference>
<feature type="compositionally biased region" description="Basic and acidic residues" evidence="5">
    <location>
        <begin position="485"/>
        <end position="496"/>
    </location>
</feature>
<evidence type="ECO:0000256" key="1">
    <source>
        <dbReference type="ARBA" id="ARBA00004170"/>
    </source>
</evidence>
<dbReference type="Proteomes" id="UP000827986">
    <property type="component" value="Unassembled WGS sequence"/>
</dbReference>
<proteinExistence type="predicted"/>
<keyword evidence="3" id="KW-0472">Membrane</keyword>
<evidence type="ECO:0000256" key="3">
    <source>
        <dbReference type="ARBA" id="ARBA00023136"/>
    </source>
</evidence>
<comment type="subcellular location">
    <subcellularLocation>
        <location evidence="1">Membrane</location>
        <topology evidence="1">Peripheral membrane protein</topology>
    </subcellularLocation>
</comment>
<dbReference type="AlphaFoldDB" id="A0A9D4AMJ8"/>
<feature type="compositionally biased region" description="Basic and acidic residues" evidence="5">
    <location>
        <begin position="421"/>
        <end position="463"/>
    </location>
</feature>
<dbReference type="GO" id="GO:0007030">
    <property type="term" value="P:Golgi organization"/>
    <property type="evidence" value="ECO:0007669"/>
    <property type="project" value="TreeGrafter"/>
</dbReference>
<feature type="region of interest" description="Disordered" evidence="5">
    <location>
        <begin position="267"/>
        <end position="288"/>
    </location>
</feature>
<feature type="coiled-coil region" evidence="4">
    <location>
        <begin position="515"/>
        <end position="581"/>
    </location>
</feature>
<dbReference type="PANTHER" id="PTHR28664:SF3">
    <property type="entry name" value="TIGHT JUNCTION-ASSOCIATED PROTEIN 1"/>
    <property type="match status" value="1"/>
</dbReference>
<feature type="region of interest" description="Disordered" evidence="5">
    <location>
        <begin position="770"/>
        <end position="794"/>
    </location>
</feature>
<protein>
    <submittedName>
        <fullName evidence="6">Uncharacterized protein</fullName>
    </submittedName>
</protein>
<name>A0A9D4AMJ8_9SAUR</name>
<evidence type="ECO:0000313" key="6">
    <source>
        <dbReference type="EMBL" id="KAH1167247.1"/>
    </source>
</evidence>
<accession>A0A9D4AMJ8</accession>
<evidence type="ECO:0000313" key="7">
    <source>
        <dbReference type="Proteomes" id="UP000827986"/>
    </source>
</evidence>
<dbReference type="PANTHER" id="PTHR28664">
    <property type="entry name" value="TIGHT JUNCTION-ASSOCIATED PROTEIN 1"/>
    <property type="match status" value="1"/>
</dbReference>
<feature type="region of interest" description="Disordered" evidence="5">
    <location>
        <begin position="37"/>
        <end position="58"/>
    </location>
</feature>
<sequence>MGRGRRQSQAGIAGAVSSSWMVRPALRMSASAIRRKSYKKAQGQAGPFSPAHWDEAGGGQVHAGKLQVMEKFFTPLQHPKEGKVSERELSRCRQQWMEGRIDRFSSSSSSAASSTTAVSWSSEASLEKEAFLVGSPMSQPQHSQSCVDISREARALRWRGEGPASYKAEEPVSLPRLKKGHSQSVDRLSRQRGPQEAQSPPCAQAGGETRLYKASSLERSLVFNEQTEILAPRLHKRAGAPAPGKGILKNGAVAKGDGLRKAKSIETFPVRAGEREPQGPPPPRAEEELELLPELGVTKKHHSTDQIKLVEEKLRFSEFLNEITRQVMSPSSLSSLGWKPPETASASKGSGTDSSESKSSGSKASSQGSLAESRECQRQQEKGPHGRRRGPRGGHTNPAPSRHMDNVSSLELGVAPQTRPGSEEQRRPGEGRPGHGEETEGHEQPPAPRKVEKERASPHKEQPEGTTQQGGAHCKELQPQAADMESAKLPRDRGVEPAEGAGAGVKSGPAGQQDLQQTWEELELLKEKFSRLQEDYSNTQRTNQRLEEKLHLIAQSMAAEKQTLNQRITELLERLISAQNTICTLERLNISTLLSESAGKHHHMEKANSADSLYSLHISDVAPPPAFMDSASDAQTTTPSQSDSATEANKPGCSSESDTAMANGDRTPVPNYHSLPAPGQLESHGRTTAFTPWKQQCPGELLEHVNSTESECSAEEGAQVHALPMPHFLYLRQEALVAPSVPTLPPTDALRPPSPQGLLLGGRLELVPVPELSSTDSSDGDEAWSQGLGEKEPGVSLDYQSAQKILDSLLRQHQHLEEPAKASGGGYQDRSEMGQAKGHQRRIRYYWDFQSPGKEQPLLHQPQHGGGSLLRAKGEKVLQREQECGDGVMDSTLL</sequence>
<evidence type="ECO:0000256" key="2">
    <source>
        <dbReference type="ARBA" id="ARBA00022553"/>
    </source>
</evidence>